<dbReference type="HOGENOM" id="CLU_2876052_0_0_6"/>
<keyword evidence="3" id="KW-1185">Reference proteome</keyword>
<dbReference type="KEGG" id="avn:Avin_27150"/>
<accession>C1DJX0</accession>
<feature type="domain" description="Carboxymuconolactone decarboxylase-like" evidence="1">
    <location>
        <begin position="2"/>
        <end position="39"/>
    </location>
</feature>
<dbReference type="Proteomes" id="UP000002424">
    <property type="component" value="Chromosome"/>
</dbReference>
<evidence type="ECO:0000259" key="1">
    <source>
        <dbReference type="Pfam" id="PF02627"/>
    </source>
</evidence>
<dbReference type="EMBL" id="CP001157">
    <property type="protein sequence ID" value="ACO78889.1"/>
    <property type="molecule type" value="Genomic_DNA"/>
</dbReference>
<proteinExistence type="predicted"/>
<dbReference type="InterPro" id="IPR003779">
    <property type="entry name" value="CMD-like"/>
</dbReference>
<dbReference type="EnsemblBacteria" id="ACO78889">
    <property type="protein sequence ID" value="ACO78889"/>
    <property type="gene ID" value="Avin_27150"/>
</dbReference>
<dbReference type="OrthoDB" id="9801400at2"/>
<dbReference type="AlphaFoldDB" id="C1DJX0"/>
<sequence>MANLVALRRTRELPFHLKEAIENGVSREELIEVIAFSAFSRRPAADPTDDAIHAPVDRVIAKV</sequence>
<evidence type="ECO:0000313" key="3">
    <source>
        <dbReference type="Proteomes" id="UP000002424"/>
    </source>
</evidence>
<dbReference type="Gene3D" id="1.20.1290.10">
    <property type="entry name" value="AhpD-like"/>
    <property type="match status" value="1"/>
</dbReference>
<organism evidence="2 3">
    <name type="scientific">Azotobacter vinelandii (strain DJ / ATCC BAA-1303)</name>
    <dbReference type="NCBI Taxonomy" id="322710"/>
    <lineage>
        <taxon>Bacteria</taxon>
        <taxon>Pseudomonadati</taxon>
        <taxon>Pseudomonadota</taxon>
        <taxon>Gammaproteobacteria</taxon>
        <taxon>Pseudomonadales</taxon>
        <taxon>Pseudomonadaceae</taxon>
        <taxon>Azotobacter</taxon>
    </lineage>
</organism>
<dbReference type="Pfam" id="PF02627">
    <property type="entry name" value="CMD"/>
    <property type="match status" value="1"/>
</dbReference>
<protein>
    <submittedName>
        <fullName evidence="2">Carboxymuconolactone decarboxylase-like protein</fullName>
    </submittedName>
</protein>
<dbReference type="GO" id="GO:0051920">
    <property type="term" value="F:peroxiredoxin activity"/>
    <property type="evidence" value="ECO:0007669"/>
    <property type="project" value="InterPro"/>
</dbReference>
<dbReference type="SUPFAM" id="SSF69118">
    <property type="entry name" value="AhpD-like"/>
    <property type="match status" value="1"/>
</dbReference>
<dbReference type="eggNOG" id="COG0599">
    <property type="taxonomic scope" value="Bacteria"/>
</dbReference>
<name>C1DJX0_AZOVD</name>
<evidence type="ECO:0000313" key="2">
    <source>
        <dbReference type="EMBL" id="ACO78889.1"/>
    </source>
</evidence>
<dbReference type="InterPro" id="IPR029032">
    <property type="entry name" value="AhpD-like"/>
</dbReference>
<gene>
    <name evidence="2" type="ordered locus">Avin_27150</name>
</gene>
<reference evidence="2 3" key="1">
    <citation type="journal article" date="2009" name="J. Bacteriol.">
        <title>Genome sequence of Azotobacter vinelandii, an obligate aerobe specialized to support diverse anaerobic metabolic processes.</title>
        <authorList>
            <person name="Setubal J.C."/>
            <person name="dos Santos P."/>
            <person name="Goldman B.S."/>
            <person name="Ertesvag H."/>
            <person name="Espin G."/>
            <person name="Rubio L.M."/>
            <person name="Valla S."/>
            <person name="Almeida N.F."/>
            <person name="Balasubramanian D."/>
            <person name="Cromes L."/>
            <person name="Curatti L."/>
            <person name="Du Z."/>
            <person name="Godsy E."/>
            <person name="Goodner B."/>
            <person name="Hellner-Burris K."/>
            <person name="Hernandez J.A."/>
            <person name="Houmiel K."/>
            <person name="Imperial J."/>
            <person name="Kennedy C."/>
            <person name="Larson T.J."/>
            <person name="Latreille P."/>
            <person name="Ligon L.S."/>
            <person name="Lu J."/>
            <person name="Maerk M."/>
            <person name="Miller N.M."/>
            <person name="Norton S."/>
            <person name="O'Carroll I.P."/>
            <person name="Paulsen I."/>
            <person name="Raulfs E.C."/>
            <person name="Roemer R."/>
            <person name="Rosser J."/>
            <person name="Segura D."/>
            <person name="Slater S."/>
            <person name="Stricklin S.L."/>
            <person name="Studholme D.J."/>
            <person name="Sun J."/>
            <person name="Viana C.J."/>
            <person name="Wallin E."/>
            <person name="Wang B."/>
            <person name="Wheeler C."/>
            <person name="Zhu H."/>
            <person name="Dean D.R."/>
            <person name="Dixon R."/>
            <person name="Wood D."/>
        </authorList>
    </citation>
    <scope>NUCLEOTIDE SEQUENCE [LARGE SCALE GENOMIC DNA]</scope>
    <source>
        <strain evidence="3">DJ / ATCC BAA-1303</strain>
    </source>
</reference>